<name>A0A2G5BDY4_COERN</name>
<feature type="chain" id="PRO_5013619790" description="ABC1 atypical kinase-like domain-containing protein" evidence="1">
    <location>
        <begin position="17"/>
        <end position="348"/>
    </location>
</feature>
<dbReference type="GO" id="GO:0005739">
    <property type="term" value="C:mitochondrion"/>
    <property type="evidence" value="ECO:0007669"/>
    <property type="project" value="TreeGrafter"/>
</dbReference>
<accession>A0A2G5BDY4</accession>
<protein>
    <recommendedName>
        <fullName evidence="2">ABC1 atypical kinase-like domain-containing protein</fullName>
    </recommendedName>
</protein>
<gene>
    <name evidence="3" type="ORF">COEREDRAFT_101674</name>
</gene>
<reference evidence="3 4" key="1">
    <citation type="journal article" date="2015" name="Genome Biol. Evol.">
        <title>Phylogenomic analyses indicate that early fungi evolved digesting cell walls of algal ancestors of land plants.</title>
        <authorList>
            <person name="Chang Y."/>
            <person name="Wang S."/>
            <person name="Sekimoto S."/>
            <person name="Aerts A.L."/>
            <person name="Choi C."/>
            <person name="Clum A."/>
            <person name="LaButti K.M."/>
            <person name="Lindquist E.A."/>
            <person name="Yee Ngan C."/>
            <person name="Ohm R.A."/>
            <person name="Salamov A.A."/>
            <person name="Grigoriev I.V."/>
            <person name="Spatafora J.W."/>
            <person name="Berbee M.L."/>
        </authorList>
    </citation>
    <scope>NUCLEOTIDE SEQUENCE [LARGE SCALE GENOMIC DNA]</scope>
    <source>
        <strain evidence="3 4">NRRL 1564</strain>
    </source>
</reference>
<dbReference type="AlphaFoldDB" id="A0A2G5BDY4"/>
<organism evidence="3 4">
    <name type="scientific">Coemansia reversa (strain ATCC 12441 / NRRL 1564)</name>
    <dbReference type="NCBI Taxonomy" id="763665"/>
    <lineage>
        <taxon>Eukaryota</taxon>
        <taxon>Fungi</taxon>
        <taxon>Fungi incertae sedis</taxon>
        <taxon>Zoopagomycota</taxon>
        <taxon>Kickxellomycotina</taxon>
        <taxon>Kickxellomycetes</taxon>
        <taxon>Kickxellales</taxon>
        <taxon>Kickxellaceae</taxon>
        <taxon>Coemansia</taxon>
    </lineage>
</organism>
<evidence type="ECO:0000256" key="1">
    <source>
        <dbReference type="SAM" id="SignalP"/>
    </source>
</evidence>
<dbReference type="PANTHER" id="PTHR45890:SF1">
    <property type="entry name" value="AARF DOMAIN CONTAINING KINASE 2"/>
    <property type="match status" value="1"/>
</dbReference>
<dbReference type="InterPro" id="IPR011009">
    <property type="entry name" value="Kinase-like_dom_sf"/>
</dbReference>
<evidence type="ECO:0000313" key="3">
    <source>
        <dbReference type="EMBL" id="PIA17230.1"/>
    </source>
</evidence>
<keyword evidence="1" id="KW-0732">Signal</keyword>
<evidence type="ECO:0000313" key="4">
    <source>
        <dbReference type="Proteomes" id="UP000242474"/>
    </source>
</evidence>
<evidence type="ECO:0000259" key="2">
    <source>
        <dbReference type="Pfam" id="PF03109"/>
    </source>
</evidence>
<dbReference type="PANTHER" id="PTHR45890">
    <property type="entry name" value="AARF DOMAIN CONTAINING KINASE 2 (PREDICTED)"/>
    <property type="match status" value="1"/>
</dbReference>
<sequence length="348" mass="39715">MSWGARMLTLFPGIRWLSLPEEVVVFGHMMRAQVDLRIEARNAERFCKNFSDRPGVSFPRAFLSLDSAQVLVESFCDGVPLRAFLDIDGHTPFDRELGARGLNAFLHMLIYDNFVHADLHPGNIMVVLSPPFVGSPLDRFVEDFYDMSPFNSKRRLLERQLPTSTEAHGHIRSILDRYETGDISVTQKNEELHAYADLLYNGGFTASLCFLDCGLVTALDSINRRNFIDLFESVCTFDGGRAGRLMIDRCLTPEQVVDPEIFVLRIQDIILNVRRVSLQLSKLTFSEVFVPVMRAVRIHHVRLAPDFINIIVAMFILEGIGRRLDPDSDVLPAYWRFIVNYLIFATEQ</sequence>
<dbReference type="OrthoDB" id="1290869at2759"/>
<proteinExistence type="predicted"/>
<dbReference type="EMBL" id="KZ303495">
    <property type="protein sequence ID" value="PIA17230.1"/>
    <property type="molecule type" value="Genomic_DNA"/>
</dbReference>
<feature type="signal peptide" evidence="1">
    <location>
        <begin position="1"/>
        <end position="16"/>
    </location>
</feature>
<dbReference type="InterPro" id="IPR052402">
    <property type="entry name" value="ADCK_kinase"/>
</dbReference>
<feature type="domain" description="ABC1 atypical kinase-like" evidence="2">
    <location>
        <begin position="10"/>
        <end position="127"/>
    </location>
</feature>
<dbReference type="SUPFAM" id="SSF56112">
    <property type="entry name" value="Protein kinase-like (PK-like)"/>
    <property type="match status" value="1"/>
</dbReference>
<dbReference type="STRING" id="763665.A0A2G5BDY4"/>
<dbReference type="Pfam" id="PF03109">
    <property type="entry name" value="ABC1"/>
    <property type="match status" value="1"/>
</dbReference>
<dbReference type="InterPro" id="IPR004147">
    <property type="entry name" value="ABC1_dom"/>
</dbReference>
<keyword evidence="4" id="KW-1185">Reference proteome</keyword>
<dbReference type="Proteomes" id="UP000242474">
    <property type="component" value="Unassembled WGS sequence"/>
</dbReference>